<comment type="catalytic activity">
    <reaction evidence="1">
        <text>Eliminative cleavage of (1-&gt;4)-alpha-D-galacturonan to give oligosaccharides with 4-deoxy-alpha-D-galact-4-enuronosyl groups at their non-reducing ends.</text>
        <dbReference type="EC" id="4.2.2.2"/>
    </reaction>
</comment>
<evidence type="ECO:0000256" key="1">
    <source>
        <dbReference type="ARBA" id="ARBA00000695"/>
    </source>
</evidence>
<dbReference type="Proteomes" id="UP000198706">
    <property type="component" value="Unassembled WGS sequence"/>
</dbReference>
<keyword evidence="8" id="KW-0106">Calcium</keyword>
<dbReference type="PANTHER" id="PTHR33407">
    <property type="entry name" value="PECTATE LYASE F-RELATED"/>
    <property type="match status" value="1"/>
</dbReference>
<reference evidence="11 12" key="1">
    <citation type="submission" date="2016-10" db="EMBL/GenBank/DDBJ databases">
        <authorList>
            <person name="de Groot N.N."/>
        </authorList>
    </citation>
    <scope>NUCLEOTIDE SEQUENCE [LARGE SCALE GENOMIC DNA]</scope>
    <source>
        <strain evidence="11 12">JCM 21544</strain>
    </source>
</reference>
<dbReference type="GO" id="GO:0005576">
    <property type="term" value="C:extracellular region"/>
    <property type="evidence" value="ECO:0007669"/>
    <property type="project" value="UniProtKB-SubCell"/>
</dbReference>
<evidence type="ECO:0000313" key="12">
    <source>
        <dbReference type="Proteomes" id="UP000198706"/>
    </source>
</evidence>
<feature type="compositionally biased region" description="Polar residues" evidence="10">
    <location>
        <begin position="212"/>
        <end position="226"/>
    </location>
</feature>
<dbReference type="Gene3D" id="2.160.20.10">
    <property type="entry name" value="Single-stranded right-handed beta-helix, Pectin lyase-like"/>
    <property type="match status" value="1"/>
</dbReference>
<dbReference type="InterPro" id="IPR004898">
    <property type="entry name" value="Pectate_lyase_PlyH/PlyE-like"/>
</dbReference>
<proteinExistence type="inferred from homology"/>
<name>A0A1G9J745_9PSED</name>
<comment type="subcellular location">
    <subcellularLocation>
        <location evidence="3">Secreted</location>
    </subcellularLocation>
</comment>
<keyword evidence="7" id="KW-0732">Signal</keyword>
<organism evidence="11 12">
    <name type="scientific">Pseudomonas indica</name>
    <dbReference type="NCBI Taxonomy" id="137658"/>
    <lineage>
        <taxon>Bacteria</taxon>
        <taxon>Pseudomonadati</taxon>
        <taxon>Pseudomonadota</taxon>
        <taxon>Gammaproteobacteria</taxon>
        <taxon>Pseudomonadales</taxon>
        <taxon>Pseudomonadaceae</taxon>
        <taxon>Pseudomonas</taxon>
    </lineage>
</organism>
<dbReference type="Pfam" id="PF03211">
    <property type="entry name" value="Pectate_lyase"/>
    <property type="match status" value="1"/>
</dbReference>
<evidence type="ECO:0000256" key="5">
    <source>
        <dbReference type="ARBA" id="ARBA00012272"/>
    </source>
</evidence>
<dbReference type="GO" id="GO:0030570">
    <property type="term" value="F:pectate lyase activity"/>
    <property type="evidence" value="ECO:0007669"/>
    <property type="project" value="UniProtKB-EC"/>
</dbReference>
<keyword evidence="9 11" id="KW-0456">Lyase</keyword>
<accession>A0A1G9J745</accession>
<evidence type="ECO:0000256" key="2">
    <source>
        <dbReference type="ARBA" id="ARBA00001913"/>
    </source>
</evidence>
<dbReference type="RefSeq" id="WP_084335318.1">
    <property type="nucleotide sequence ID" value="NZ_FNFD01000018.1"/>
</dbReference>
<dbReference type="STRING" id="137658.SAMN05216186_11867"/>
<dbReference type="InterPro" id="IPR011050">
    <property type="entry name" value="Pectin_lyase_fold/virulence"/>
</dbReference>
<protein>
    <recommendedName>
        <fullName evidence="5">pectate lyase</fullName>
        <ecNumber evidence="5">4.2.2.2</ecNumber>
    </recommendedName>
</protein>
<feature type="region of interest" description="Disordered" evidence="10">
    <location>
        <begin position="178"/>
        <end position="247"/>
    </location>
</feature>
<dbReference type="OrthoDB" id="4298856at2"/>
<feature type="region of interest" description="Disordered" evidence="10">
    <location>
        <begin position="72"/>
        <end position="92"/>
    </location>
</feature>
<evidence type="ECO:0000256" key="10">
    <source>
        <dbReference type="SAM" id="MobiDB-lite"/>
    </source>
</evidence>
<keyword evidence="12" id="KW-1185">Reference proteome</keyword>
<evidence type="ECO:0000256" key="3">
    <source>
        <dbReference type="ARBA" id="ARBA00004613"/>
    </source>
</evidence>
<evidence type="ECO:0000256" key="9">
    <source>
        <dbReference type="ARBA" id="ARBA00023239"/>
    </source>
</evidence>
<feature type="compositionally biased region" description="Basic and acidic residues" evidence="10">
    <location>
        <begin position="74"/>
        <end position="84"/>
    </location>
</feature>
<sequence length="470" mass="49930">MEIKFNLNVRPDAFSPQSNLPSDYKQSPLANKNNGTQDGRSFEEFAEQMAMALIAELLKGSPLLQQLLGLGNEGSDKGSRKSDGLDGGSRLGQDFGSRFKDALFSFLDRMLGGDGGSVKGNAPSDGAEESNWPNSTNQFLRDGGTSLLNNSIAPTEDGGGQIQNKDVLKPISLLMDKHPEVFGKPGPQGETPTTESFGKPTTSVPSSTPSSFDQFTRPVSLSQVPTSEAPASGLSKSAPAKVDSTRNEGNFNFTRIQEGAAGGSSGVNFPKASSSPIVVNEPIVVKKGEVFDGKGQTFTAGSKLGDGGQREDQLPPFILEDGATLKNVVIGDNGADGVHVYGDAKIDNVHWTNVGEDALTIKPNKEGKKANVEITNSSAQGANDKIFQLNADANITIDNFKAKDFGTFLRTNGGQQGDWNINLKNITAEDGKYKFVNSDSEGVKVSADNINLQNVHEHFRLSKSSTLNLA</sequence>
<dbReference type="AlphaFoldDB" id="A0A1G9J745"/>
<dbReference type="EMBL" id="FNFD01000018">
    <property type="protein sequence ID" value="SDL32944.1"/>
    <property type="molecule type" value="Genomic_DNA"/>
</dbReference>
<gene>
    <name evidence="11" type="ORF">SAMN05216186_11867</name>
</gene>
<evidence type="ECO:0000256" key="7">
    <source>
        <dbReference type="ARBA" id="ARBA00022729"/>
    </source>
</evidence>
<feature type="region of interest" description="Disordered" evidence="10">
    <location>
        <begin position="1"/>
        <end position="39"/>
    </location>
</feature>
<feature type="region of interest" description="Disordered" evidence="10">
    <location>
        <begin position="117"/>
        <end position="163"/>
    </location>
</feature>
<keyword evidence="6" id="KW-0964">Secreted</keyword>
<comment type="cofactor">
    <cofactor evidence="2">
        <name>Ca(2+)</name>
        <dbReference type="ChEBI" id="CHEBI:29108"/>
    </cofactor>
</comment>
<feature type="compositionally biased region" description="Polar residues" evidence="10">
    <location>
        <begin position="15"/>
        <end position="39"/>
    </location>
</feature>
<dbReference type="SUPFAM" id="SSF51126">
    <property type="entry name" value="Pectin lyase-like"/>
    <property type="match status" value="1"/>
</dbReference>
<evidence type="ECO:0000256" key="4">
    <source>
        <dbReference type="ARBA" id="ARBA00006463"/>
    </source>
</evidence>
<evidence type="ECO:0000256" key="8">
    <source>
        <dbReference type="ARBA" id="ARBA00022837"/>
    </source>
</evidence>
<evidence type="ECO:0000313" key="11">
    <source>
        <dbReference type="EMBL" id="SDL32944.1"/>
    </source>
</evidence>
<dbReference type="EC" id="4.2.2.2" evidence="5"/>
<feature type="compositionally biased region" description="Low complexity" evidence="10">
    <location>
        <begin position="200"/>
        <end position="211"/>
    </location>
</feature>
<dbReference type="InterPro" id="IPR012334">
    <property type="entry name" value="Pectin_lyas_fold"/>
</dbReference>
<evidence type="ECO:0000256" key="6">
    <source>
        <dbReference type="ARBA" id="ARBA00022525"/>
    </source>
</evidence>
<dbReference type="PANTHER" id="PTHR33407:SF9">
    <property type="entry name" value="PECTATE LYASE F-RELATED"/>
    <property type="match status" value="1"/>
</dbReference>
<comment type="similarity">
    <text evidence="4">Belongs to the polysaccharide lyase 3 family.</text>
</comment>